<evidence type="ECO:0000259" key="2">
    <source>
        <dbReference type="PROSITE" id="PS50158"/>
    </source>
</evidence>
<keyword evidence="4" id="KW-1185">Reference proteome</keyword>
<dbReference type="PROSITE" id="PS50158">
    <property type="entry name" value="ZF_CCHC"/>
    <property type="match status" value="1"/>
</dbReference>
<dbReference type="EMBL" id="JASPKY010000019">
    <property type="protein sequence ID" value="KAK9752600.1"/>
    <property type="molecule type" value="Genomic_DNA"/>
</dbReference>
<sequence length="571" mass="64973">MILVGYGQHTKGYRVYNPLTNAVVISRDVTVLEDLESDKELQVEISSGIFNCNEIPVLLDPVGATEEEIHEEEMHEEEIHEEEMHEEEIHEEDINDDDYIPRCEIVNRGDAIRKSSRPPKPKFFEEYTTFMATNQESKLTVSEENPITVKEANLLPTEVYLNSFDCDIYSDVVETPGTTGIKRTKIGGKDKNEVTPSIAAEEEAVRCGFAMGYLISRLDDEYKMLVCELNEPMQVLEKLDSLRYPKIPSTKFILKRSWLDITYLKGKESALEFIARFEEATRKLVRVTDGELKEDDICEHFLMAIYNSVPEVIRRYDAAGGKIALNEIKSIMLNVEASETEAKARCGEVESTVALNAVTEINKGKEDKTNLENAQKVCYRCGKPNHMSFECKSKAIICYNCKELTTTHTTEACRKKKVSGRNRVGYEYKRSRRGRRLYRNIGTRGIQRGTQIRGNTRESILKKVKLVGRKGEKPKFAYVAMEDSEASYVGNMEIEDDTFGEAHTTEVEGANEHMVNNINYLTEVAKVDREIKIKGANSNKDADLKVMHKSVIEFKVSNGKVKRLKDVLYSN</sequence>
<dbReference type="AlphaFoldDB" id="A0AAW1N1H3"/>
<keyword evidence="1" id="KW-0479">Metal-binding</keyword>
<dbReference type="InterPro" id="IPR036875">
    <property type="entry name" value="Znf_CCHC_sf"/>
</dbReference>
<accession>A0AAW1N1H3</accession>
<dbReference type="Proteomes" id="UP001458880">
    <property type="component" value="Unassembled WGS sequence"/>
</dbReference>
<proteinExistence type="predicted"/>
<gene>
    <name evidence="3" type="ORF">QE152_g4161</name>
</gene>
<dbReference type="Gene3D" id="4.10.60.10">
    <property type="entry name" value="Zinc finger, CCHC-type"/>
    <property type="match status" value="1"/>
</dbReference>
<name>A0AAW1N1H3_POPJA</name>
<keyword evidence="1" id="KW-0862">Zinc</keyword>
<evidence type="ECO:0000313" key="4">
    <source>
        <dbReference type="Proteomes" id="UP001458880"/>
    </source>
</evidence>
<dbReference type="GO" id="GO:0003676">
    <property type="term" value="F:nucleic acid binding"/>
    <property type="evidence" value="ECO:0007669"/>
    <property type="project" value="InterPro"/>
</dbReference>
<dbReference type="Pfam" id="PF00098">
    <property type="entry name" value="zf-CCHC"/>
    <property type="match status" value="1"/>
</dbReference>
<feature type="domain" description="CCHC-type" evidence="2">
    <location>
        <begin position="378"/>
        <end position="393"/>
    </location>
</feature>
<evidence type="ECO:0000256" key="1">
    <source>
        <dbReference type="PROSITE-ProRule" id="PRU00047"/>
    </source>
</evidence>
<dbReference type="SMART" id="SM00343">
    <property type="entry name" value="ZnF_C2HC"/>
    <property type="match status" value="2"/>
</dbReference>
<dbReference type="InterPro" id="IPR057670">
    <property type="entry name" value="SH3_retrovirus"/>
</dbReference>
<evidence type="ECO:0000313" key="3">
    <source>
        <dbReference type="EMBL" id="KAK9752600.1"/>
    </source>
</evidence>
<dbReference type="Pfam" id="PF25597">
    <property type="entry name" value="SH3_retrovirus"/>
    <property type="match status" value="1"/>
</dbReference>
<dbReference type="GO" id="GO:0008270">
    <property type="term" value="F:zinc ion binding"/>
    <property type="evidence" value="ECO:0007669"/>
    <property type="project" value="UniProtKB-KW"/>
</dbReference>
<comment type="caution">
    <text evidence="3">The sequence shown here is derived from an EMBL/GenBank/DDBJ whole genome shotgun (WGS) entry which is preliminary data.</text>
</comment>
<protein>
    <submittedName>
        <fullName evidence="3">Zinc knuckle</fullName>
    </submittedName>
</protein>
<keyword evidence="1" id="KW-0863">Zinc-finger</keyword>
<organism evidence="3 4">
    <name type="scientific">Popillia japonica</name>
    <name type="common">Japanese beetle</name>
    <dbReference type="NCBI Taxonomy" id="7064"/>
    <lineage>
        <taxon>Eukaryota</taxon>
        <taxon>Metazoa</taxon>
        <taxon>Ecdysozoa</taxon>
        <taxon>Arthropoda</taxon>
        <taxon>Hexapoda</taxon>
        <taxon>Insecta</taxon>
        <taxon>Pterygota</taxon>
        <taxon>Neoptera</taxon>
        <taxon>Endopterygota</taxon>
        <taxon>Coleoptera</taxon>
        <taxon>Polyphaga</taxon>
        <taxon>Scarabaeiformia</taxon>
        <taxon>Scarabaeidae</taxon>
        <taxon>Rutelinae</taxon>
        <taxon>Popillia</taxon>
    </lineage>
</organism>
<dbReference type="InterPro" id="IPR001878">
    <property type="entry name" value="Znf_CCHC"/>
</dbReference>
<reference evidence="3 4" key="1">
    <citation type="journal article" date="2024" name="BMC Genomics">
        <title>De novo assembly and annotation of Popillia japonica's genome with initial clues to its potential as an invasive pest.</title>
        <authorList>
            <person name="Cucini C."/>
            <person name="Boschi S."/>
            <person name="Funari R."/>
            <person name="Cardaioli E."/>
            <person name="Iannotti N."/>
            <person name="Marturano G."/>
            <person name="Paoli F."/>
            <person name="Bruttini M."/>
            <person name="Carapelli A."/>
            <person name="Frati F."/>
            <person name="Nardi F."/>
        </authorList>
    </citation>
    <scope>NUCLEOTIDE SEQUENCE [LARGE SCALE GENOMIC DNA]</scope>
    <source>
        <strain evidence="3">DMR45628</strain>
    </source>
</reference>
<dbReference type="SUPFAM" id="SSF57756">
    <property type="entry name" value="Retrovirus zinc finger-like domains"/>
    <property type="match status" value="1"/>
</dbReference>